<dbReference type="UniPathway" id="UPA00378"/>
<name>A0A8I6RVJ9_CIMLE</name>
<evidence type="ECO:0000256" key="5">
    <source>
        <dbReference type="ARBA" id="ARBA00022679"/>
    </source>
</evidence>
<keyword evidence="5 12" id="KW-0808">Transferase</keyword>
<dbReference type="OMA" id="PHNYEQI"/>
<dbReference type="PANTHER" id="PTHR48438">
    <property type="entry name" value="ALPHA-(1,3)-FUCOSYLTRANSFERASE C-RELATED"/>
    <property type="match status" value="1"/>
</dbReference>
<dbReference type="FunFam" id="3.40.50.11660:FF:000004">
    <property type="entry name" value="Glycoprotein 3-alpha-L-fucosyltransferase A"/>
    <property type="match status" value="1"/>
</dbReference>
<feature type="signal peptide" evidence="13">
    <location>
        <begin position="1"/>
        <end position="33"/>
    </location>
</feature>
<dbReference type="Pfam" id="PF00852">
    <property type="entry name" value="Glyco_transf_10"/>
    <property type="match status" value="1"/>
</dbReference>
<comment type="subcellular location">
    <subcellularLocation>
        <location evidence="1 12">Golgi apparatus</location>
        <location evidence="1 12">Golgi stack membrane</location>
        <topology evidence="1 12">Single-pass type II membrane protein</topology>
    </subcellularLocation>
</comment>
<comment type="pathway">
    <text evidence="2">Protein modification; protein glycosylation.</text>
</comment>
<keyword evidence="9 12" id="KW-0333">Golgi apparatus</keyword>
<evidence type="ECO:0000256" key="6">
    <source>
        <dbReference type="ARBA" id="ARBA00022692"/>
    </source>
</evidence>
<keyword evidence="7" id="KW-0735">Signal-anchor</keyword>
<feature type="domain" description="Fucosyltransferase C-terminal" evidence="14">
    <location>
        <begin position="237"/>
        <end position="411"/>
    </location>
</feature>
<evidence type="ECO:0000259" key="14">
    <source>
        <dbReference type="Pfam" id="PF00852"/>
    </source>
</evidence>
<evidence type="ECO:0000256" key="3">
    <source>
        <dbReference type="ARBA" id="ARBA00008919"/>
    </source>
</evidence>
<evidence type="ECO:0000256" key="8">
    <source>
        <dbReference type="ARBA" id="ARBA00022989"/>
    </source>
</evidence>
<feature type="chain" id="PRO_5035141659" description="Fucosyltransferase" evidence="13">
    <location>
        <begin position="34"/>
        <end position="440"/>
    </location>
</feature>
<keyword evidence="6 12" id="KW-0812">Transmembrane</keyword>
<accession>A0A8I6RVJ9</accession>
<dbReference type="KEGG" id="clec:106668184"/>
<dbReference type="SUPFAM" id="SSF53756">
    <property type="entry name" value="UDP-Glycosyltransferase/glycogen phosphorylase"/>
    <property type="match status" value="1"/>
</dbReference>
<keyword evidence="11" id="KW-0325">Glycoprotein</keyword>
<evidence type="ECO:0000256" key="10">
    <source>
        <dbReference type="ARBA" id="ARBA00023136"/>
    </source>
</evidence>
<proteinExistence type="inferred from homology"/>
<dbReference type="AlphaFoldDB" id="A0A8I6RVJ9"/>
<comment type="similarity">
    <text evidence="3 12">Belongs to the glycosyltransferase 10 family.</text>
</comment>
<keyword evidence="4 12" id="KW-0328">Glycosyltransferase</keyword>
<evidence type="ECO:0000313" key="17">
    <source>
        <dbReference type="Proteomes" id="UP000494040"/>
    </source>
</evidence>
<gene>
    <name evidence="16" type="primary">106668184</name>
</gene>
<feature type="domain" description="Fucosyltransferase N-terminal" evidence="15">
    <location>
        <begin position="115"/>
        <end position="215"/>
    </location>
</feature>
<evidence type="ECO:0000256" key="12">
    <source>
        <dbReference type="RuleBase" id="RU003832"/>
    </source>
</evidence>
<keyword evidence="10" id="KW-0472">Membrane</keyword>
<evidence type="ECO:0000256" key="2">
    <source>
        <dbReference type="ARBA" id="ARBA00004922"/>
    </source>
</evidence>
<evidence type="ECO:0000256" key="4">
    <source>
        <dbReference type="ARBA" id="ARBA00022676"/>
    </source>
</evidence>
<protein>
    <recommendedName>
        <fullName evidence="12">Fucosyltransferase</fullName>
        <ecNumber evidence="12">2.4.1.-</ecNumber>
    </recommendedName>
</protein>
<evidence type="ECO:0000313" key="16">
    <source>
        <dbReference type="EnsemblMetazoa" id="XP_014252196.1"/>
    </source>
</evidence>
<evidence type="ECO:0000256" key="9">
    <source>
        <dbReference type="ARBA" id="ARBA00023034"/>
    </source>
</evidence>
<evidence type="ECO:0000256" key="13">
    <source>
        <dbReference type="SAM" id="SignalP"/>
    </source>
</evidence>
<organism evidence="16 17">
    <name type="scientific">Cimex lectularius</name>
    <name type="common">Bed bug</name>
    <name type="synonym">Acanthia lectularia</name>
    <dbReference type="NCBI Taxonomy" id="79782"/>
    <lineage>
        <taxon>Eukaryota</taxon>
        <taxon>Metazoa</taxon>
        <taxon>Ecdysozoa</taxon>
        <taxon>Arthropoda</taxon>
        <taxon>Hexapoda</taxon>
        <taxon>Insecta</taxon>
        <taxon>Pterygota</taxon>
        <taxon>Neoptera</taxon>
        <taxon>Paraneoptera</taxon>
        <taxon>Hemiptera</taxon>
        <taxon>Heteroptera</taxon>
        <taxon>Panheteroptera</taxon>
        <taxon>Cimicomorpha</taxon>
        <taxon>Cimicidae</taxon>
        <taxon>Cimex</taxon>
    </lineage>
</organism>
<dbReference type="EnsemblMetazoa" id="XM_014396710.2">
    <property type="protein sequence ID" value="XP_014252196.1"/>
    <property type="gene ID" value="LOC106668184"/>
</dbReference>
<evidence type="ECO:0000259" key="15">
    <source>
        <dbReference type="Pfam" id="PF17039"/>
    </source>
</evidence>
<dbReference type="EnsemblMetazoa" id="XM_014396709.2">
    <property type="protein sequence ID" value="XP_014252195.1"/>
    <property type="gene ID" value="LOC106668184"/>
</dbReference>
<reference evidence="16" key="1">
    <citation type="submission" date="2022-01" db="UniProtKB">
        <authorList>
            <consortium name="EnsemblMetazoa"/>
        </authorList>
    </citation>
    <scope>IDENTIFICATION</scope>
</reference>
<sequence length="440" mass="50600">MPRVYAKRSCACLLTASLLLLTFLTWPPIPVSINHPPTTAFSVQSPNAERSDYVEVTESNGAEVLLPWFMGGGSVTPTAGPAGHRSRLWPAQRPGDDRITAQLMFKPAVVTPNRLKTILMYNGLGSWAPAKTGRSVFSHCPVNTCTLTSNKAESNKADAILYRDHFVHPGHHRSSRQVWILYMLECPYHTQHMKYNDVFNWTATYRRDSDIVAPYEKWVYYDDRVRQLARPLRNYAANKTRQVAWFVSNCGARNGRLHYAKELQKYIGVDIFGSCGTKKCPRTNQALCFSMLDNEYKFYLAFENSNCKDYITEKFFVNGLGRDILPIVMGARPEDYEKSAPKNSYIHVDDFDSPKELANYLHMLDKDDELYNSYFRWKGTGEFINTHFFCRLCALLHDDFPIKSYRNINEWWRGRGICTSGSWRKQGTNWAIEIAKNDNQ</sequence>
<dbReference type="PANTHER" id="PTHR48438:SF1">
    <property type="entry name" value="ALPHA-(1,3)-FUCOSYLTRANSFERASE C-RELATED"/>
    <property type="match status" value="1"/>
</dbReference>
<evidence type="ECO:0000256" key="1">
    <source>
        <dbReference type="ARBA" id="ARBA00004447"/>
    </source>
</evidence>
<keyword evidence="17" id="KW-1185">Reference proteome</keyword>
<dbReference type="InterPro" id="IPR038577">
    <property type="entry name" value="GT10-like_C_sf"/>
</dbReference>
<keyword evidence="8" id="KW-1133">Transmembrane helix</keyword>
<evidence type="ECO:0000256" key="11">
    <source>
        <dbReference type="ARBA" id="ARBA00023180"/>
    </source>
</evidence>
<dbReference type="InterPro" id="IPR031481">
    <property type="entry name" value="Glyco_tran_10_N"/>
</dbReference>
<dbReference type="Gene3D" id="3.40.50.11660">
    <property type="entry name" value="Glycosyl transferase family 10, C-terminal domain"/>
    <property type="match status" value="1"/>
</dbReference>
<dbReference type="EnsemblMetazoa" id="XM_014396711.2">
    <property type="protein sequence ID" value="XP_014252197.1"/>
    <property type="gene ID" value="LOC106668184"/>
</dbReference>
<dbReference type="GO" id="GO:0032580">
    <property type="term" value="C:Golgi cisterna membrane"/>
    <property type="evidence" value="ECO:0007669"/>
    <property type="project" value="UniProtKB-SubCell"/>
</dbReference>
<dbReference type="OrthoDB" id="427096at2759"/>
<dbReference type="EnsemblMetazoa" id="XM_024230477.1">
    <property type="protein sequence ID" value="XP_024086245.1"/>
    <property type="gene ID" value="LOC106668184"/>
</dbReference>
<dbReference type="EC" id="2.4.1.-" evidence="12"/>
<dbReference type="GO" id="GO:0008417">
    <property type="term" value="F:fucosyltransferase activity"/>
    <property type="evidence" value="ECO:0007669"/>
    <property type="project" value="InterPro"/>
</dbReference>
<dbReference type="EnsemblMetazoa" id="XM_014396708.2">
    <property type="protein sequence ID" value="XP_014252194.1"/>
    <property type="gene ID" value="LOC106668184"/>
</dbReference>
<dbReference type="InterPro" id="IPR001503">
    <property type="entry name" value="Glyco_trans_10"/>
</dbReference>
<dbReference type="Pfam" id="PF17039">
    <property type="entry name" value="Glyco_tran_10_N"/>
    <property type="match status" value="1"/>
</dbReference>
<keyword evidence="13" id="KW-0732">Signal</keyword>
<dbReference type="InterPro" id="IPR055270">
    <property type="entry name" value="Glyco_tran_10_C"/>
</dbReference>
<dbReference type="Proteomes" id="UP000494040">
    <property type="component" value="Unassembled WGS sequence"/>
</dbReference>
<evidence type="ECO:0000256" key="7">
    <source>
        <dbReference type="ARBA" id="ARBA00022968"/>
    </source>
</evidence>